<dbReference type="NCBIfam" id="NF033749">
    <property type="entry name" value="bact_hemeryth"/>
    <property type="match status" value="1"/>
</dbReference>
<dbReference type="InterPro" id="IPR012312">
    <property type="entry name" value="Hemerythrin-like"/>
</dbReference>
<keyword evidence="2" id="KW-0479">Metal-binding</keyword>
<dbReference type="PROSITE" id="PS00550">
    <property type="entry name" value="HEMERYTHRINS"/>
    <property type="match status" value="1"/>
</dbReference>
<comment type="similarity">
    <text evidence="1">Belongs to the hemerythrin family.</text>
</comment>
<feature type="domain" description="Hemerythrin-like" evidence="4">
    <location>
        <begin position="13"/>
        <end position="127"/>
    </location>
</feature>
<sequence length="147" mass="17300">MSYCTWDSSLSIGIEEIDKQHHRIVDYINELDDANVSKDRDKVSKVLVGLTDYTKTHFIYEENLLRKSGYPLSDSHQKVHNTFIAHMDKFRLRHEQGEDVARPLMAELRIWLTNHIKKDDADYAPYAKKIQNIDKSWSDRMVSKLFS</sequence>
<dbReference type="InterPro" id="IPR035938">
    <property type="entry name" value="Hemerythrin-like_sf"/>
</dbReference>
<proteinExistence type="inferred from homology"/>
<dbReference type="InterPro" id="IPR050669">
    <property type="entry name" value="Hemerythrin"/>
</dbReference>
<gene>
    <name evidence="5" type="ORF">MNBD_GAMMA25-2338</name>
</gene>
<organism evidence="5">
    <name type="scientific">hydrothermal vent metagenome</name>
    <dbReference type="NCBI Taxonomy" id="652676"/>
    <lineage>
        <taxon>unclassified sequences</taxon>
        <taxon>metagenomes</taxon>
        <taxon>ecological metagenomes</taxon>
    </lineage>
</organism>
<evidence type="ECO:0000259" key="4">
    <source>
        <dbReference type="Pfam" id="PF01814"/>
    </source>
</evidence>
<dbReference type="SUPFAM" id="SSF47188">
    <property type="entry name" value="Hemerythrin-like"/>
    <property type="match status" value="1"/>
</dbReference>
<dbReference type="PANTHER" id="PTHR37164">
    <property type="entry name" value="BACTERIOHEMERYTHRIN"/>
    <property type="match status" value="1"/>
</dbReference>
<dbReference type="NCBIfam" id="NF002007">
    <property type="entry name" value="PRK00808.1"/>
    <property type="match status" value="1"/>
</dbReference>
<dbReference type="PANTHER" id="PTHR37164:SF1">
    <property type="entry name" value="BACTERIOHEMERYTHRIN"/>
    <property type="match status" value="1"/>
</dbReference>
<name>A0A3B1BDZ6_9ZZZZ</name>
<accession>A0A3B1BDZ6</accession>
<dbReference type="GO" id="GO:0046872">
    <property type="term" value="F:metal ion binding"/>
    <property type="evidence" value="ECO:0007669"/>
    <property type="project" value="UniProtKB-KW"/>
</dbReference>
<dbReference type="NCBIfam" id="TIGR02481">
    <property type="entry name" value="hemeryth_dom"/>
    <property type="match status" value="1"/>
</dbReference>
<dbReference type="Gene3D" id="1.20.120.50">
    <property type="entry name" value="Hemerythrin-like"/>
    <property type="match status" value="1"/>
</dbReference>
<dbReference type="AlphaFoldDB" id="A0A3B1BDZ6"/>
<dbReference type="InterPro" id="IPR012827">
    <property type="entry name" value="Hemerythrin_metal-bd"/>
</dbReference>
<dbReference type="Pfam" id="PF01814">
    <property type="entry name" value="Hemerythrin"/>
    <property type="match status" value="1"/>
</dbReference>
<evidence type="ECO:0000256" key="3">
    <source>
        <dbReference type="ARBA" id="ARBA00023004"/>
    </source>
</evidence>
<protein>
    <recommendedName>
        <fullName evidence="4">Hemerythrin-like domain-containing protein</fullName>
    </recommendedName>
</protein>
<evidence type="ECO:0000256" key="1">
    <source>
        <dbReference type="ARBA" id="ARBA00010587"/>
    </source>
</evidence>
<dbReference type="CDD" id="cd12107">
    <property type="entry name" value="Hemerythrin"/>
    <property type="match status" value="1"/>
</dbReference>
<reference evidence="5" key="1">
    <citation type="submission" date="2018-06" db="EMBL/GenBank/DDBJ databases">
        <authorList>
            <person name="Zhirakovskaya E."/>
        </authorList>
    </citation>
    <scope>NUCLEOTIDE SEQUENCE</scope>
</reference>
<keyword evidence="3" id="KW-0408">Iron</keyword>
<evidence type="ECO:0000313" key="5">
    <source>
        <dbReference type="EMBL" id="VAX09618.1"/>
    </source>
</evidence>
<evidence type="ECO:0000256" key="2">
    <source>
        <dbReference type="ARBA" id="ARBA00022723"/>
    </source>
</evidence>
<dbReference type="InterPro" id="IPR016131">
    <property type="entry name" value="Haemerythrin_Fe_BS"/>
</dbReference>
<dbReference type="EMBL" id="UOFY01000040">
    <property type="protein sequence ID" value="VAX09618.1"/>
    <property type="molecule type" value="Genomic_DNA"/>
</dbReference>